<dbReference type="AlphaFoldDB" id="V7AV16"/>
<dbReference type="Gramene" id="ESW09130">
    <property type="protein sequence ID" value="ESW09130"/>
    <property type="gene ID" value="PHAVU_009G102700g"/>
</dbReference>
<evidence type="ECO:0000256" key="1">
    <source>
        <dbReference type="SAM" id="MobiDB-lite"/>
    </source>
</evidence>
<feature type="region of interest" description="Disordered" evidence="1">
    <location>
        <begin position="149"/>
        <end position="171"/>
    </location>
</feature>
<reference evidence="3" key="1">
    <citation type="journal article" date="2014" name="Nat. Genet.">
        <title>A reference genome for common bean and genome-wide analysis of dual domestications.</title>
        <authorList>
            <person name="Schmutz J."/>
            <person name="McClean P.E."/>
            <person name="Mamidi S."/>
            <person name="Wu G.A."/>
            <person name="Cannon S.B."/>
            <person name="Grimwood J."/>
            <person name="Jenkins J."/>
            <person name="Shu S."/>
            <person name="Song Q."/>
            <person name="Chavarro C."/>
            <person name="Torres-Torres M."/>
            <person name="Geffroy V."/>
            <person name="Moghaddam S.M."/>
            <person name="Gao D."/>
            <person name="Abernathy B."/>
            <person name="Barry K."/>
            <person name="Blair M."/>
            <person name="Brick M.A."/>
            <person name="Chovatia M."/>
            <person name="Gepts P."/>
            <person name="Goodstein D.M."/>
            <person name="Gonzales M."/>
            <person name="Hellsten U."/>
            <person name="Hyten D.L."/>
            <person name="Jia G."/>
            <person name="Kelly J.D."/>
            <person name="Kudrna D."/>
            <person name="Lee R."/>
            <person name="Richard M.M."/>
            <person name="Miklas P.N."/>
            <person name="Osorno J.M."/>
            <person name="Rodrigues J."/>
            <person name="Thareau V."/>
            <person name="Urrea C.A."/>
            <person name="Wang M."/>
            <person name="Yu Y."/>
            <person name="Zhang M."/>
            <person name="Wing R.A."/>
            <person name="Cregan P.B."/>
            <person name="Rokhsar D.S."/>
            <person name="Jackson S.A."/>
        </authorList>
    </citation>
    <scope>NUCLEOTIDE SEQUENCE [LARGE SCALE GENOMIC DNA]</scope>
    <source>
        <strain evidence="3">cv. G19833</strain>
    </source>
</reference>
<feature type="compositionally biased region" description="Basic residues" evidence="1">
    <location>
        <begin position="158"/>
        <end position="168"/>
    </location>
</feature>
<dbReference type="EMBL" id="CM002296">
    <property type="protein sequence ID" value="ESW09130.1"/>
    <property type="molecule type" value="Genomic_DNA"/>
</dbReference>
<gene>
    <name evidence="2" type="ORF">PHAVU_009G102700g</name>
</gene>
<dbReference type="Proteomes" id="UP000000226">
    <property type="component" value="Chromosome 9"/>
</dbReference>
<dbReference type="OrthoDB" id="29098at2759"/>
<accession>V7AV16</accession>
<evidence type="ECO:0000313" key="3">
    <source>
        <dbReference type="Proteomes" id="UP000000226"/>
    </source>
</evidence>
<name>V7AV16_PHAVU</name>
<keyword evidence="3" id="KW-1185">Reference proteome</keyword>
<protein>
    <submittedName>
        <fullName evidence="2">Uncharacterized protein</fullName>
    </submittedName>
</protein>
<sequence length="190" mass="21731">MARICLSFTFPGELHLAIQRHSNSSLVTFPVNTLFSLNIYRYRRTERSVTGGVRAFESSSAKPMNWCDGVQEPRVLIAPGNATQYLFANEMLQELQWFKNLYGSCFFGDYITEMIDVVSILGEYFKEKPWLELLLNAEGSNTGLCNELQEQQQDKKGTTAKKGRQAKKVKLETESHNIREMFTRASLKKS</sequence>
<organism evidence="2 3">
    <name type="scientific">Phaseolus vulgaris</name>
    <name type="common">Kidney bean</name>
    <name type="synonym">French bean</name>
    <dbReference type="NCBI Taxonomy" id="3885"/>
    <lineage>
        <taxon>Eukaryota</taxon>
        <taxon>Viridiplantae</taxon>
        <taxon>Streptophyta</taxon>
        <taxon>Embryophyta</taxon>
        <taxon>Tracheophyta</taxon>
        <taxon>Spermatophyta</taxon>
        <taxon>Magnoliopsida</taxon>
        <taxon>eudicotyledons</taxon>
        <taxon>Gunneridae</taxon>
        <taxon>Pentapetalae</taxon>
        <taxon>rosids</taxon>
        <taxon>fabids</taxon>
        <taxon>Fabales</taxon>
        <taxon>Fabaceae</taxon>
        <taxon>Papilionoideae</taxon>
        <taxon>50 kb inversion clade</taxon>
        <taxon>NPAAA clade</taxon>
        <taxon>indigoferoid/millettioid clade</taxon>
        <taxon>Phaseoleae</taxon>
        <taxon>Phaseolus</taxon>
    </lineage>
</organism>
<proteinExistence type="predicted"/>
<evidence type="ECO:0000313" key="2">
    <source>
        <dbReference type="EMBL" id="ESW09130.1"/>
    </source>
</evidence>